<dbReference type="HAMAP" id="MF_00530">
    <property type="entry name" value="ATP_synth_epsil_bac"/>
    <property type="match status" value="1"/>
</dbReference>
<gene>
    <name evidence="10" type="primary">atpC</name>
    <name evidence="13" type="ORF">P409_17940</name>
</gene>
<evidence type="ECO:0000256" key="3">
    <source>
        <dbReference type="ARBA" id="ARBA00005712"/>
    </source>
</evidence>
<dbReference type="GO" id="GO:0045259">
    <property type="term" value="C:proton-transporting ATP synthase complex"/>
    <property type="evidence" value="ECO:0007669"/>
    <property type="project" value="UniProtKB-KW"/>
</dbReference>
<evidence type="ECO:0000256" key="9">
    <source>
        <dbReference type="ARBA" id="ARBA00023310"/>
    </source>
</evidence>
<dbReference type="PANTHER" id="PTHR13822:SF10">
    <property type="entry name" value="ATP SYNTHASE EPSILON CHAIN, CHLOROPLASTIC"/>
    <property type="match status" value="1"/>
</dbReference>
<dbReference type="Gene3D" id="2.60.15.10">
    <property type="entry name" value="F0F1 ATP synthase delta/epsilon subunit, N-terminal"/>
    <property type="match status" value="1"/>
</dbReference>
<keyword evidence="4 10" id="KW-0813">Transport</keyword>
<evidence type="ECO:0000313" key="13">
    <source>
        <dbReference type="EMBL" id="KGM33052.1"/>
    </source>
</evidence>
<accession>A0A0A0D7S0</accession>
<evidence type="ECO:0000256" key="11">
    <source>
        <dbReference type="RuleBase" id="RU003656"/>
    </source>
</evidence>
<evidence type="ECO:0000256" key="4">
    <source>
        <dbReference type="ARBA" id="ARBA00022448"/>
    </source>
</evidence>
<evidence type="ECO:0000259" key="12">
    <source>
        <dbReference type="Pfam" id="PF02823"/>
    </source>
</evidence>
<keyword evidence="5 10" id="KW-0375">Hydrogen ion transport</keyword>
<evidence type="ECO:0000256" key="10">
    <source>
        <dbReference type="HAMAP-Rule" id="MF_00530"/>
    </source>
</evidence>
<comment type="similarity">
    <text evidence="3 10 11">Belongs to the ATPase epsilon chain family.</text>
</comment>
<dbReference type="NCBIfam" id="NF001851">
    <property type="entry name" value="PRK00571.2-4"/>
    <property type="match status" value="1"/>
</dbReference>
<proteinExistence type="inferred from homology"/>
<dbReference type="SUPFAM" id="SSF51344">
    <property type="entry name" value="Epsilon subunit of F1F0-ATP synthase N-terminal domain"/>
    <property type="match status" value="1"/>
</dbReference>
<dbReference type="InterPro" id="IPR020546">
    <property type="entry name" value="ATP_synth_F1_dsu/esu_N"/>
</dbReference>
<keyword evidence="8 10" id="KW-0139">CF(1)</keyword>
<comment type="subunit">
    <text evidence="10 11">F-type ATPases have 2 components, CF(1) - the catalytic core - and CF(0) - the membrane proton channel. CF(1) has five subunits: alpha(3), beta(3), gamma(1), delta(1), epsilon(1). CF(0) has three main subunits: a, b and c.</text>
</comment>
<feature type="domain" description="ATP synthase F1 complex delta/epsilon subunit N-terminal" evidence="12">
    <location>
        <begin position="6"/>
        <end position="84"/>
    </location>
</feature>
<dbReference type="GO" id="GO:0005524">
    <property type="term" value="F:ATP binding"/>
    <property type="evidence" value="ECO:0007669"/>
    <property type="project" value="UniProtKB-UniRule"/>
</dbReference>
<reference evidence="13 14" key="1">
    <citation type="submission" date="2014-01" db="EMBL/GenBank/DDBJ databases">
        <title>Genome sequence determination for a cystic fibrosis isolate, Inquilinus limosus.</title>
        <authorList>
            <person name="Pino M."/>
            <person name="Di Conza J."/>
            <person name="Gutkind G."/>
        </authorList>
    </citation>
    <scope>NUCLEOTIDE SEQUENCE [LARGE SCALE GENOMIC DNA]</scope>
    <source>
        <strain evidence="13 14">MP06</strain>
    </source>
</reference>
<evidence type="ECO:0000256" key="7">
    <source>
        <dbReference type="ARBA" id="ARBA00023136"/>
    </source>
</evidence>
<dbReference type="PANTHER" id="PTHR13822">
    <property type="entry name" value="ATP SYNTHASE DELTA/EPSILON CHAIN"/>
    <property type="match status" value="1"/>
</dbReference>
<protein>
    <recommendedName>
        <fullName evidence="10">ATP synthase epsilon chain</fullName>
    </recommendedName>
    <alternativeName>
        <fullName evidence="10">ATP synthase F1 sector epsilon subunit</fullName>
    </alternativeName>
    <alternativeName>
        <fullName evidence="10">F-ATPase epsilon subunit</fullName>
    </alternativeName>
</protein>
<dbReference type="EMBL" id="JANX01000230">
    <property type="protein sequence ID" value="KGM33052.1"/>
    <property type="molecule type" value="Genomic_DNA"/>
</dbReference>
<evidence type="ECO:0000256" key="2">
    <source>
        <dbReference type="ARBA" id="ARBA00004184"/>
    </source>
</evidence>
<evidence type="ECO:0000256" key="8">
    <source>
        <dbReference type="ARBA" id="ARBA00023196"/>
    </source>
</evidence>
<dbReference type="GO" id="GO:0005886">
    <property type="term" value="C:plasma membrane"/>
    <property type="evidence" value="ECO:0007669"/>
    <property type="project" value="UniProtKB-SubCell"/>
</dbReference>
<comment type="function">
    <text evidence="1 10">Produces ATP from ADP in the presence of a proton gradient across the membrane.</text>
</comment>
<keyword evidence="6 10" id="KW-0406">Ion transport</keyword>
<keyword evidence="7 10" id="KW-0472">Membrane</keyword>
<dbReference type="RefSeq" id="WP_034840628.1">
    <property type="nucleotide sequence ID" value="NZ_JANX01000230.1"/>
</dbReference>
<dbReference type="NCBIfam" id="TIGR01216">
    <property type="entry name" value="ATP_synt_epsi"/>
    <property type="match status" value="1"/>
</dbReference>
<evidence type="ECO:0000256" key="5">
    <source>
        <dbReference type="ARBA" id="ARBA00022781"/>
    </source>
</evidence>
<dbReference type="OrthoDB" id="9799969at2"/>
<dbReference type="AlphaFoldDB" id="A0A0A0D7S0"/>
<keyword evidence="10" id="KW-1003">Cell membrane</keyword>
<evidence type="ECO:0000313" key="14">
    <source>
        <dbReference type="Proteomes" id="UP000029995"/>
    </source>
</evidence>
<organism evidence="13 14">
    <name type="scientific">Inquilinus limosus MP06</name>
    <dbReference type="NCBI Taxonomy" id="1398085"/>
    <lineage>
        <taxon>Bacteria</taxon>
        <taxon>Pseudomonadati</taxon>
        <taxon>Pseudomonadota</taxon>
        <taxon>Alphaproteobacteria</taxon>
        <taxon>Rhodospirillales</taxon>
        <taxon>Rhodospirillaceae</taxon>
        <taxon>Inquilinus</taxon>
    </lineage>
</organism>
<dbReference type="GO" id="GO:0012505">
    <property type="term" value="C:endomembrane system"/>
    <property type="evidence" value="ECO:0007669"/>
    <property type="project" value="UniProtKB-SubCell"/>
</dbReference>
<dbReference type="InterPro" id="IPR036771">
    <property type="entry name" value="ATPsynth_dsu/esu_N"/>
</dbReference>
<sequence length="142" mass="15100">MAEKFAFELVSPEKLLVAQQVEMVVVPGGDGYFGVLKGHMSMLSTVQPGVIDVYEQRSAVSSRLFVTGGFAEVTPERCTVLAEEVVPVASMDRAKVEQELRDAEEDVADAKTPGDKAVAERALKLAQAKLTAVTRGAPAGHA</sequence>
<evidence type="ECO:0000256" key="1">
    <source>
        <dbReference type="ARBA" id="ARBA00003543"/>
    </source>
</evidence>
<comment type="caution">
    <text evidence="13">The sequence shown here is derived from an EMBL/GenBank/DDBJ whole genome shotgun (WGS) entry which is preliminary data.</text>
</comment>
<dbReference type="CDD" id="cd12152">
    <property type="entry name" value="F1-ATPase_delta"/>
    <property type="match status" value="1"/>
</dbReference>
<dbReference type="GO" id="GO:0046933">
    <property type="term" value="F:proton-transporting ATP synthase activity, rotational mechanism"/>
    <property type="evidence" value="ECO:0007669"/>
    <property type="project" value="UniProtKB-UniRule"/>
</dbReference>
<dbReference type="Pfam" id="PF02823">
    <property type="entry name" value="ATP-synt_DE_N"/>
    <property type="match status" value="1"/>
</dbReference>
<evidence type="ECO:0000256" key="6">
    <source>
        <dbReference type="ARBA" id="ARBA00023065"/>
    </source>
</evidence>
<comment type="subcellular location">
    <subcellularLocation>
        <location evidence="10">Cell membrane</location>
        <topology evidence="10">Peripheral membrane protein</topology>
    </subcellularLocation>
    <subcellularLocation>
        <location evidence="2">Endomembrane system</location>
        <topology evidence="2">Peripheral membrane protein</topology>
    </subcellularLocation>
</comment>
<dbReference type="InterPro" id="IPR001469">
    <property type="entry name" value="ATP_synth_F1_dsu/esu"/>
</dbReference>
<keyword evidence="9 10" id="KW-0066">ATP synthesis</keyword>
<name>A0A0A0D7S0_9PROT</name>
<dbReference type="Proteomes" id="UP000029995">
    <property type="component" value="Unassembled WGS sequence"/>
</dbReference>